<protein>
    <recommendedName>
        <fullName evidence="4">DUF4199 domain-containing protein</fullName>
    </recommendedName>
</protein>
<keyword evidence="3" id="KW-1185">Reference proteome</keyword>
<feature type="transmembrane region" description="Helical" evidence="1">
    <location>
        <begin position="70"/>
        <end position="99"/>
    </location>
</feature>
<feature type="transmembrane region" description="Helical" evidence="1">
    <location>
        <begin position="12"/>
        <end position="32"/>
    </location>
</feature>
<feature type="transmembrane region" description="Helical" evidence="1">
    <location>
        <begin position="119"/>
        <end position="142"/>
    </location>
</feature>
<keyword evidence="1" id="KW-0472">Membrane</keyword>
<keyword evidence="1" id="KW-0812">Transmembrane</keyword>
<gene>
    <name evidence="2" type="ORF">SAMN06296052_109122</name>
</gene>
<evidence type="ECO:0000313" key="2">
    <source>
        <dbReference type="EMBL" id="SNS60357.1"/>
    </source>
</evidence>
<accession>A0A239FTN4</accession>
<dbReference type="InterPro" id="IPR025250">
    <property type="entry name" value="DUF4199"/>
</dbReference>
<keyword evidence="1" id="KW-1133">Transmembrane helix</keyword>
<dbReference type="OrthoDB" id="979246at2"/>
<organism evidence="2 3">
    <name type="scientific">Pontibacter ummariensis</name>
    <dbReference type="NCBI Taxonomy" id="1610492"/>
    <lineage>
        <taxon>Bacteria</taxon>
        <taxon>Pseudomonadati</taxon>
        <taxon>Bacteroidota</taxon>
        <taxon>Cytophagia</taxon>
        <taxon>Cytophagales</taxon>
        <taxon>Hymenobacteraceae</taxon>
        <taxon>Pontibacter</taxon>
    </lineage>
</organism>
<dbReference type="Pfam" id="PF13858">
    <property type="entry name" value="DUF4199"/>
    <property type="match status" value="1"/>
</dbReference>
<dbReference type="RefSeq" id="WP_089319372.1">
    <property type="nucleotide sequence ID" value="NZ_FZOQ01000009.1"/>
</dbReference>
<evidence type="ECO:0008006" key="4">
    <source>
        <dbReference type="Google" id="ProtNLM"/>
    </source>
</evidence>
<feature type="transmembrane region" description="Helical" evidence="1">
    <location>
        <begin position="38"/>
        <end position="58"/>
    </location>
</feature>
<proteinExistence type="predicted"/>
<reference evidence="3" key="1">
    <citation type="submission" date="2017-06" db="EMBL/GenBank/DDBJ databases">
        <authorList>
            <person name="Varghese N."/>
            <person name="Submissions S."/>
        </authorList>
    </citation>
    <scope>NUCLEOTIDE SEQUENCE [LARGE SCALE GENOMIC DNA]</scope>
    <source>
        <strain evidence="3">NKM1</strain>
    </source>
</reference>
<dbReference type="EMBL" id="FZOQ01000009">
    <property type="protein sequence ID" value="SNS60357.1"/>
    <property type="molecule type" value="Genomic_DNA"/>
</dbReference>
<evidence type="ECO:0000313" key="3">
    <source>
        <dbReference type="Proteomes" id="UP000198432"/>
    </source>
</evidence>
<name>A0A239FTN4_9BACT</name>
<sequence length="156" mass="17168">MASSKVTYQKVSTKWGILTGIAYIAYFLIMWALGVLEIIELSFISGIFLVIGICVAISRLKRARNGNIEYFEGLAIGATVGVISSAILALFLVIFVSVLDTDYLASLQASSFFPEGITKMALFGFTIMYGTVPGLWIAFIAMQWFKRRDHSMSEGV</sequence>
<dbReference type="AlphaFoldDB" id="A0A239FTN4"/>
<evidence type="ECO:0000256" key="1">
    <source>
        <dbReference type="SAM" id="Phobius"/>
    </source>
</evidence>
<dbReference type="Proteomes" id="UP000198432">
    <property type="component" value="Unassembled WGS sequence"/>
</dbReference>